<dbReference type="Pfam" id="PF01728">
    <property type="entry name" value="FtsJ"/>
    <property type="match status" value="1"/>
</dbReference>
<name>A0ABT3BN42_9BACT</name>
<dbReference type="PROSITE" id="PS50889">
    <property type="entry name" value="S4"/>
    <property type="match status" value="1"/>
</dbReference>
<dbReference type="SMART" id="SM00363">
    <property type="entry name" value="S4"/>
    <property type="match status" value="1"/>
</dbReference>
<dbReference type="Gene3D" id="3.40.50.150">
    <property type="entry name" value="Vaccinia Virus protein VP39"/>
    <property type="match status" value="1"/>
</dbReference>
<organism evidence="5 6">
    <name type="scientific">Ureaplasma miroungigenitalium</name>
    <dbReference type="NCBI Taxonomy" id="1042321"/>
    <lineage>
        <taxon>Bacteria</taxon>
        <taxon>Bacillati</taxon>
        <taxon>Mycoplasmatota</taxon>
        <taxon>Mycoplasmoidales</taxon>
        <taxon>Mycoplasmoidaceae</taxon>
        <taxon>Ureaplasma</taxon>
    </lineage>
</organism>
<reference evidence="5 6" key="1">
    <citation type="journal article" date="2020" name="Int. J. Syst. Evol. Microbiol.">
        <title>Ureaplasma miroungigenitalium sp. nov. isolated from northern elephant seals (Mirounga angustirostris) and Ureaplasma zalophigenitalium sp. nov. isolated from California sea lions (Zalophus californianus).</title>
        <authorList>
            <person name="Volokhov D.V."/>
            <person name="Gulland F.M."/>
            <person name="Gao Y."/>
            <person name="Chizhikov V.E."/>
        </authorList>
    </citation>
    <scope>NUCLEOTIDE SEQUENCE [LARGE SCALE GENOMIC DNA]</scope>
    <source>
        <strain evidence="5 6">ES3182-GEN</strain>
    </source>
</reference>
<dbReference type="GO" id="GO:0008168">
    <property type="term" value="F:methyltransferase activity"/>
    <property type="evidence" value="ECO:0007669"/>
    <property type="project" value="UniProtKB-KW"/>
</dbReference>
<proteinExistence type="inferred from homology"/>
<comment type="similarity">
    <text evidence="2">Belongs to the TlyA family.</text>
</comment>
<dbReference type="PANTHER" id="PTHR32319:SF0">
    <property type="entry name" value="BACTERIAL HEMOLYSIN-LIKE PROTEIN"/>
    <property type="match status" value="1"/>
</dbReference>
<dbReference type="InterPro" id="IPR047048">
    <property type="entry name" value="TlyA"/>
</dbReference>
<keyword evidence="1 3" id="KW-0694">RNA-binding</keyword>
<sequence length="242" mass="27728">MRLDLYLVAHNLAKTRSQAVDLIKRGFIFVNDQNIYKPAYQIQANDFVICRAQETYVSKGAYKLLKIQQAINYDFKNKIVLDLGASTGGFSDVCLRMQAAKVYCVDVAEGILDPLIKNDPRVVVYDKTNIKDLKNQPIGHEVDTIVADLSFISLSFAFAAIKHLCHKGLDLIWLIKPQFEATPQIMRACKGVLKDPQWHTKIIEKIKSLAQQYGFKYQTHIPVDIFDAKKQNQEYMIYFTYV</sequence>
<keyword evidence="6" id="KW-1185">Reference proteome</keyword>
<dbReference type="SUPFAM" id="SSF53335">
    <property type="entry name" value="S-adenosyl-L-methionine-dependent methyltransferases"/>
    <property type="match status" value="1"/>
</dbReference>
<dbReference type="CDD" id="cd00165">
    <property type="entry name" value="S4"/>
    <property type="match status" value="1"/>
</dbReference>
<keyword evidence="5" id="KW-0808">Transferase</keyword>
<dbReference type="InterPro" id="IPR002942">
    <property type="entry name" value="S4_RNA-bd"/>
</dbReference>
<dbReference type="RefSeq" id="WP_263821972.1">
    <property type="nucleotide sequence ID" value="NZ_JAOXHK010000003.1"/>
</dbReference>
<gene>
    <name evidence="5" type="ORF">OF376_02635</name>
</gene>
<protein>
    <submittedName>
        <fullName evidence="5">TlyA family RNA methyltransferase</fullName>
    </submittedName>
</protein>
<keyword evidence="5" id="KW-0489">Methyltransferase</keyword>
<dbReference type="SUPFAM" id="SSF55174">
    <property type="entry name" value="Alpha-L RNA-binding motif"/>
    <property type="match status" value="1"/>
</dbReference>
<dbReference type="Gene3D" id="3.10.290.10">
    <property type="entry name" value="RNA-binding S4 domain"/>
    <property type="match status" value="1"/>
</dbReference>
<dbReference type="Proteomes" id="UP001208245">
    <property type="component" value="Unassembled WGS sequence"/>
</dbReference>
<comment type="caution">
    <text evidence="5">The sequence shown here is derived from an EMBL/GenBank/DDBJ whole genome shotgun (WGS) entry which is preliminary data.</text>
</comment>
<dbReference type="CDD" id="cd02440">
    <property type="entry name" value="AdoMet_MTases"/>
    <property type="match status" value="1"/>
</dbReference>
<dbReference type="GO" id="GO:0032259">
    <property type="term" value="P:methylation"/>
    <property type="evidence" value="ECO:0007669"/>
    <property type="project" value="UniProtKB-KW"/>
</dbReference>
<feature type="domain" description="RNA-binding S4" evidence="4">
    <location>
        <begin position="1"/>
        <end position="63"/>
    </location>
</feature>
<evidence type="ECO:0000256" key="1">
    <source>
        <dbReference type="ARBA" id="ARBA00022884"/>
    </source>
</evidence>
<dbReference type="InterPro" id="IPR029063">
    <property type="entry name" value="SAM-dependent_MTases_sf"/>
</dbReference>
<evidence type="ECO:0000313" key="6">
    <source>
        <dbReference type="Proteomes" id="UP001208245"/>
    </source>
</evidence>
<accession>A0ABT3BN42</accession>
<dbReference type="InterPro" id="IPR036986">
    <property type="entry name" value="S4_RNA-bd_sf"/>
</dbReference>
<dbReference type="EMBL" id="JAOXHL010000003">
    <property type="protein sequence ID" value="MCV3728659.1"/>
    <property type="molecule type" value="Genomic_DNA"/>
</dbReference>
<dbReference type="PANTHER" id="PTHR32319">
    <property type="entry name" value="BACTERIAL HEMOLYSIN-LIKE PROTEIN"/>
    <property type="match status" value="1"/>
</dbReference>
<dbReference type="InterPro" id="IPR002877">
    <property type="entry name" value="RNA_MeTrfase_FtsJ_dom"/>
</dbReference>
<evidence type="ECO:0000256" key="2">
    <source>
        <dbReference type="ARBA" id="ARBA00029460"/>
    </source>
</evidence>
<evidence type="ECO:0000256" key="3">
    <source>
        <dbReference type="PROSITE-ProRule" id="PRU00182"/>
    </source>
</evidence>
<evidence type="ECO:0000313" key="5">
    <source>
        <dbReference type="EMBL" id="MCV3728659.1"/>
    </source>
</evidence>
<dbReference type="Pfam" id="PF01479">
    <property type="entry name" value="S4"/>
    <property type="match status" value="1"/>
</dbReference>
<evidence type="ECO:0000259" key="4">
    <source>
        <dbReference type="SMART" id="SM00363"/>
    </source>
</evidence>